<sequence>MCLRARKTTTVLPTRGAGDPTALVNSSIARENGSDWVSPEFGSDTDTDLIGHNPIRYGMNEMQSTLYQLVSVTVTGVCIYSYRTHELGQRHKDNVAKRLATMRKESAAREKEQKAAARALKEIETKAERSYQKDLASFQRVDTSTGLDSNKKKTDEAQCSAATTNENGAASKSKGGPAPGLVISTPLNPTRAVKGKPSSVAVNKRKRDDGKAKAISKEEAEALKAREAARKRMEEREKPFMGLYKSY</sequence>
<dbReference type="GO" id="GO:0071011">
    <property type="term" value="C:precatalytic spliceosome"/>
    <property type="evidence" value="ECO:0007669"/>
    <property type="project" value="TreeGrafter"/>
</dbReference>
<dbReference type="PANTHER" id="PTHR13173">
    <property type="entry name" value="WW DOMAIN BINDING PROTEIN 4"/>
    <property type="match status" value="1"/>
</dbReference>
<proteinExistence type="predicted"/>
<dbReference type="InterPro" id="IPR040023">
    <property type="entry name" value="WBP4"/>
</dbReference>
<reference evidence="2" key="1">
    <citation type="submission" date="2022-05" db="EMBL/GenBank/DDBJ databases">
        <title>The Musa troglodytarum L. genome provides insights into the mechanism of non-climacteric behaviour and enrichment of carotenoids.</title>
        <authorList>
            <person name="Wang J."/>
        </authorList>
    </citation>
    <scope>NUCLEOTIDE SEQUENCE</scope>
    <source>
        <tissue evidence="2">Leaf</tissue>
    </source>
</reference>
<name>A0A9E7LFY5_9LILI</name>
<dbReference type="Proteomes" id="UP001055439">
    <property type="component" value="Chromosome 9"/>
</dbReference>
<feature type="compositionally biased region" description="Basic and acidic residues" evidence="1">
    <location>
        <begin position="206"/>
        <end position="219"/>
    </location>
</feature>
<organism evidence="2 3">
    <name type="scientific">Musa troglodytarum</name>
    <name type="common">fe'i banana</name>
    <dbReference type="NCBI Taxonomy" id="320322"/>
    <lineage>
        <taxon>Eukaryota</taxon>
        <taxon>Viridiplantae</taxon>
        <taxon>Streptophyta</taxon>
        <taxon>Embryophyta</taxon>
        <taxon>Tracheophyta</taxon>
        <taxon>Spermatophyta</taxon>
        <taxon>Magnoliopsida</taxon>
        <taxon>Liliopsida</taxon>
        <taxon>Zingiberales</taxon>
        <taxon>Musaceae</taxon>
        <taxon>Musa</taxon>
    </lineage>
</organism>
<dbReference type="OrthoDB" id="191651at2759"/>
<protein>
    <submittedName>
        <fullName evidence="2">U1 zinc finger</fullName>
    </submittedName>
</protein>
<evidence type="ECO:0000313" key="2">
    <source>
        <dbReference type="EMBL" id="URE49535.1"/>
    </source>
</evidence>
<dbReference type="AlphaFoldDB" id="A0A9E7LFY5"/>
<dbReference type="EMBL" id="CP097511">
    <property type="protein sequence ID" value="URE49535.1"/>
    <property type="molecule type" value="Genomic_DNA"/>
</dbReference>
<dbReference type="GO" id="GO:0003723">
    <property type="term" value="F:RNA binding"/>
    <property type="evidence" value="ECO:0007669"/>
    <property type="project" value="TreeGrafter"/>
</dbReference>
<feature type="region of interest" description="Disordered" evidence="1">
    <location>
        <begin position="140"/>
        <end position="219"/>
    </location>
</feature>
<keyword evidence="3" id="KW-1185">Reference proteome</keyword>
<feature type="compositionally biased region" description="Polar residues" evidence="1">
    <location>
        <begin position="160"/>
        <end position="170"/>
    </location>
</feature>
<evidence type="ECO:0000256" key="1">
    <source>
        <dbReference type="SAM" id="MobiDB-lite"/>
    </source>
</evidence>
<dbReference type="PANTHER" id="PTHR13173:SF10">
    <property type="entry name" value="WW DOMAIN-BINDING PROTEIN 4"/>
    <property type="match status" value="1"/>
</dbReference>
<gene>
    <name evidence="2" type="ORF">MUK42_25684</name>
</gene>
<dbReference type="GO" id="GO:0000398">
    <property type="term" value="P:mRNA splicing, via spliceosome"/>
    <property type="evidence" value="ECO:0007669"/>
    <property type="project" value="InterPro"/>
</dbReference>
<accession>A0A9E7LFY5</accession>
<evidence type="ECO:0000313" key="3">
    <source>
        <dbReference type="Proteomes" id="UP001055439"/>
    </source>
</evidence>